<name>A0A1U7SMG3_CARSF</name>
<keyword evidence="4 5" id="KW-0472">Membrane</keyword>
<sequence>MGQRRSLPGHELQLYSGPAVVRDKSGEVECKTAGHCWFGRRLILRWFYFKLAIADICAAVAPTFHIYCSLRFLAGIATKAVMENNIILNSEWLAPRFQAVGMTLTSSMVAVGQIILGGLAFAISDWFILQLVISVPIFVFFLSSRWLVESARWLIINNKPEEGLKELRKVAHRNGIKNYGDILTMEVLRSTMKEELESAQKKPSLGDLFHAPNLRKRICCLSFVRFAIVLPFFGLSLNLQHLGSNVFLLQGLFGAVMPLANCVGLWALNYVGRRVSQMFFMVLLGICILVIIFVPQGEKRTD</sequence>
<dbReference type="OrthoDB" id="2544694at2759"/>
<accession>A0A1U7SMG3</accession>
<dbReference type="GO" id="GO:0022857">
    <property type="term" value="F:transmembrane transporter activity"/>
    <property type="evidence" value="ECO:0007669"/>
    <property type="project" value="InterPro"/>
</dbReference>
<dbReference type="InterPro" id="IPR036259">
    <property type="entry name" value="MFS_trans_sf"/>
</dbReference>
<protein>
    <submittedName>
        <fullName evidence="7">Solute carrier family 22 member 9-like</fullName>
    </submittedName>
</protein>
<dbReference type="AlphaFoldDB" id="A0A1U7SMG3"/>
<evidence type="ECO:0000256" key="5">
    <source>
        <dbReference type="SAM" id="Phobius"/>
    </source>
</evidence>
<keyword evidence="3 5" id="KW-1133">Transmembrane helix</keyword>
<dbReference type="GeneID" id="103249916"/>
<feature type="transmembrane region" description="Helical" evidence="5">
    <location>
        <begin position="127"/>
        <end position="148"/>
    </location>
</feature>
<organism evidence="6 7">
    <name type="scientific">Carlito syrichta</name>
    <name type="common">Philippine tarsier</name>
    <name type="synonym">Tarsius syrichta</name>
    <dbReference type="NCBI Taxonomy" id="1868482"/>
    <lineage>
        <taxon>Eukaryota</taxon>
        <taxon>Metazoa</taxon>
        <taxon>Chordata</taxon>
        <taxon>Craniata</taxon>
        <taxon>Vertebrata</taxon>
        <taxon>Euteleostomi</taxon>
        <taxon>Mammalia</taxon>
        <taxon>Eutheria</taxon>
        <taxon>Euarchontoglires</taxon>
        <taxon>Primates</taxon>
        <taxon>Haplorrhini</taxon>
        <taxon>Tarsiiformes</taxon>
        <taxon>Tarsiidae</taxon>
        <taxon>Carlito</taxon>
    </lineage>
</organism>
<dbReference type="Pfam" id="PF07690">
    <property type="entry name" value="MFS_1"/>
    <property type="match status" value="1"/>
</dbReference>
<evidence type="ECO:0000256" key="4">
    <source>
        <dbReference type="ARBA" id="ARBA00023136"/>
    </source>
</evidence>
<dbReference type="SUPFAM" id="SSF103473">
    <property type="entry name" value="MFS general substrate transporter"/>
    <property type="match status" value="1"/>
</dbReference>
<dbReference type="RefSeq" id="XP_008046725.2">
    <property type="nucleotide sequence ID" value="XM_008048534.2"/>
</dbReference>
<evidence type="ECO:0000256" key="3">
    <source>
        <dbReference type="ARBA" id="ARBA00022989"/>
    </source>
</evidence>
<dbReference type="KEGG" id="csyr:103249916"/>
<feature type="transmembrane region" description="Helical" evidence="5">
    <location>
        <begin position="99"/>
        <end position="121"/>
    </location>
</feature>
<dbReference type="PANTHER" id="PTHR24064">
    <property type="entry name" value="SOLUTE CARRIER FAMILY 22 MEMBER"/>
    <property type="match status" value="1"/>
</dbReference>
<feature type="transmembrane region" description="Helical" evidence="5">
    <location>
        <begin position="247"/>
        <end position="268"/>
    </location>
</feature>
<gene>
    <name evidence="7" type="primary">LOC103249916</name>
</gene>
<comment type="subcellular location">
    <subcellularLocation>
        <location evidence="1">Membrane</location>
        <topology evidence="1">Multi-pass membrane protein</topology>
    </subcellularLocation>
</comment>
<evidence type="ECO:0000256" key="1">
    <source>
        <dbReference type="ARBA" id="ARBA00004141"/>
    </source>
</evidence>
<proteinExistence type="predicted"/>
<evidence type="ECO:0000313" key="6">
    <source>
        <dbReference type="Proteomes" id="UP000189704"/>
    </source>
</evidence>
<keyword evidence="2 5" id="KW-0812">Transmembrane</keyword>
<dbReference type="InterPro" id="IPR011701">
    <property type="entry name" value="MFS"/>
</dbReference>
<feature type="transmembrane region" description="Helical" evidence="5">
    <location>
        <begin position="275"/>
        <end position="294"/>
    </location>
</feature>
<dbReference type="GO" id="GO:0016020">
    <property type="term" value="C:membrane"/>
    <property type="evidence" value="ECO:0007669"/>
    <property type="project" value="UniProtKB-SubCell"/>
</dbReference>
<dbReference type="Proteomes" id="UP000189704">
    <property type="component" value="Unplaced"/>
</dbReference>
<evidence type="ECO:0000313" key="7">
    <source>
        <dbReference type="RefSeq" id="XP_008046725.2"/>
    </source>
</evidence>
<dbReference type="Gene3D" id="1.20.1250.20">
    <property type="entry name" value="MFS general substrate transporter like domains"/>
    <property type="match status" value="1"/>
</dbReference>
<evidence type="ECO:0000256" key="2">
    <source>
        <dbReference type="ARBA" id="ARBA00022692"/>
    </source>
</evidence>
<feature type="transmembrane region" description="Helical" evidence="5">
    <location>
        <begin position="218"/>
        <end position="235"/>
    </location>
</feature>
<keyword evidence="6" id="KW-1185">Reference proteome</keyword>
<reference evidence="7" key="1">
    <citation type="submission" date="2025-08" db="UniProtKB">
        <authorList>
            <consortium name="RefSeq"/>
        </authorList>
    </citation>
    <scope>IDENTIFICATION</scope>
</reference>